<evidence type="ECO:0000256" key="3">
    <source>
        <dbReference type="ARBA" id="ARBA00023159"/>
    </source>
</evidence>
<evidence type="ECO:0000256" key="4">
    <source>
        <dbReference type="ARBA" id="ARBA00023163"/>
    </source>
</evidence>
<dbReference type="InterPro" id="IPR018060">
    <property type="entry name" value="HTH_AraC"/>
</dbReference>
<dbReference type="PANTHER" id="PTHR46796">
    <property type="entry name" value="HTH-TYPE TRANSCRIPTIONAL ACTIVATOR RHAS-RELATED"/>
    <property type="match status" value="1"/>
</dbReference>
<evidence type="ECO:0000256" key="1">
    <source>
        <dbReference type="ARBA" id="ARBA00023015"/>
    </source>
</evidence>
<dbReference type="Pfam" id="PF02311">
    <property type="entry name" value="AraC_binding"/>
    <property type="match status" value="1"/>
</dbReference>
<dbReference type="InterPro" id="IPR050204">
    <property type="entry name" value="AraC_XylS_family_regulators"/>
</dbReference>
<keyword evidence="2" id="KW-0238">DNA-binding</keyword>
<keyword evidence="7" id="KW-1185">Reference proteome</keyword>
<dbReference type="PANTHER" id="PTHR46796:SF2">
    <property type="entry name" value="TRANSCRIPTIONAL REGULATORY PROTEIN"/>
    <property type="match status" value="1"/>
</dbReference>
<sequence length="295" mass="33214">MIEKHSKASGIGLERLCTQDWMRSTETEYGVEFLEAWFQGRAYQKHRHDTYAISLTTAGIQAFDYRGHSEISTPGQVVVLHPDEVHDGHAGTEEGFGYRELYVEPALIFEAIQTMCTHNCSLPFVCAPVTMNQKLSAAVINAFQDTRESLAIDSLIMQLAEGLMEADPSCKQAPLPRHLDVAALKRAGQYLDTQKTRVVHSLELEAVTGLTRYDLARQFRIMCGTSPYRYLLMRRLDFAREQLVQGRSLAEVAIEAGFADQAHFSRMFKATFGITPARYQAMRVVKGANVEQHNH</sequence>
<dbReference type="SMART" id="SM00342">
    <property type="entry name" value="HTH_ARAC"/>
    <property type="match status" value="1"/>
</dbReference>
<dbReference type="RefSeq" id="WP_201375314.1">
    <property type="nucleotide sequence ID" value="NZ_BNJG01000003.1"/>
</dbReference>
<dbReference type="PROSITE" id="PS00041">
    <property type="entry name" value="HTH_ARAC_FAMILY_1"/>
    <property type="match status" value="1"/>
</dbReference>
<dbReference type="PRINTS" id="PR00032">
    <property type="entry name" value="HTHARAC"/>
</dbReference>
<evidence type="ECO:0000313" key="7">
    <source>
        <dbReference type="Proteomes" id="UP000654345"/>
    </source>
</evidence>
<comment type="caution">
    <text evidence="6">The sequence shown here is derived from an EMBL/GenBank/DDBJ whole genome shotgun (WGS) entry which is preliminary data.</text>
</comment>
<dbReference type="InterPro" id="IPR037923">
    <property type="entry name" value="HTH-like"/>
</dbReference>
<reference evidence="6 7" key="1">
    <citation type="journal article" date="2021" name="Int. J. Syst. Evol. Microbiol.">
        <title>Reticulibacter mediterranei gen. nov., sp. nov., within the new family Reticulibacteraceae fam. nov., and Ktedonospora formicarum gen. nov., sp. nov., Ktedonobacter robiniae sp. nov., Dictyobacter formicarum sp. nov. and Dictyobacter arantiisoli sp. nov., belonging to the class Ktedonobacteria.</title>
        <authorList>
            <person name="Yabe S."/>
            <person name="Zheng Y."/>
            <person name="Wang C.M."/>
            <person name="Sakai Y."/>
            <person name="Abe K."/>
            <person name="Yokota A."/>
            <person name="Donadio S."/>
            <person name="Cavaletti L."/>
            <person name="Monciardini P."/>
        </authorList>
    </citation>
    <scope>NUCLEOTIDE SEQUENCE [LARGE SCALE GENOMIC DNA]</scope>
    <source>
        <strain evidence="6 7">SOSP1-30</strain>
    </source>
</reference>
<dbReference type="InterPro" id="IPR003313">
    <property type="entry name" value="AraC-bd"/>
</dbReference>
<dbReference type="InterPro" id="IPR018062">
    <property type="entry name" value="HTH_AraC-typ_CS"/>
</dbReference>
<keyword evidence="3" id="KW-0010">Activator</keyword>
<feature type="domain" description="HTH araC/xylS-type" evidence="5">
    <location>
        <begin position="185"/>
        <end position="282"/>
    </location>
</feature>
<dbReference type="Gene3D" id="1.10.10.60">
    <property type="entry name" value="Homeodomain-like"/>
    <property type="match status" value="1"/>
</dbReference>
<dbReference type="PROSITE" id="PS01124">
    <property type="entry name" value="HTH_ARAC_FAMILY_2"/>
    <property type="match status" value="1"/>
</dbReference>
<organism evidence="6 7">
    <name type="scientific">Ktedonobacter robiniae</name>
    <dbReference type="NCBI Taxonomy" id="2778365"/>
    <lineage>
        <taxon>Bacteria</taxon>
        <taxon>Bacillati</taxon>
        <taxon>Chloroflexota</taxon>
        <taxon>Ktedonobacteria</taxon>
        <taxon>Ktedonobacterales</taxon>
        <taxon>Ktedonobacteraceae</taxon>
        <taxon>Ktedonobacter</taxon>
    </lineage>
</organism>
<evidence type="ECO:0000259" key="5">
    <source>
        <dbReference type="PROSITE" id="PS01124"/>
    </source>
</evidence>
<dbReference type="SUPFAM" id="SSF46689">
    <property type="entry name" value="Homeodomain-like"/>
    <property type="match status" value="1"/>
</dbReference>
<protein>
    <submittedName>
        <fullName evidence="6">AraC family transcriptional regulator</fullName>
    </submittedName>
</protein>
<evidence type="ECO:0000256" key="2">
    <source>
        <dbReference type="ARBA" id="ARBA00023125"/>
    </source>
</evidence>
<gene>
    <name evidence="6" type="ORF">KSB_75780</name>
</gene>
<name>A0ABQ3V2F6_9CHLR</name>
<accession>A0ABQ3V2F6</accession>
<evidence type="ECO:0000313" key="6">
    <source>
        <dbReference type="EMBL" id="GHO59103.1"/>
    </source>
</evidence>
<dbReference type="Pfam" id="PF12833">
    <property type="entry name" value="HTH_18"/>
    <property type="match status" value="1"/>
</dbReference>
<dbReference type="Proteomes" id="UP000654345">
    <property type="component" value="Unassembled WGS sequence"/>
</dbReference>
<keyword evidence="4" id="KW-0804">Transcription</keyword>
<proteinExistence type="predicted"/>
<dbReference type="InterPro" id="IPR009057">
    <property type="entry name" value="Homeodomain-like_sf"/>
</dbReference>
<dbReference type="EMBL" id="BNJG01000003">
    <property type="protein sequence ID" value="GHO59103.1"/>
    <property type="molecule type" value="Genomic_DNA"/>
</dbReference>
<dbReference type="InterPro" id="IPR020449">
    <property type="entry name" value="Tscrpt_reg_AraC-type_HTH"/>
</dbReference>
<dbReference type="SUPFAM" id="SSF51215">
    <property type="entry name" value="Regulatory protein AraC"/>
    <property type="match status" value="1"/>
</dbReference>
<keyword evidence="1" id="KW-0805">Transcription regulation</keyword>